<name>A0A7V7SDF8_9BACI</name>
<dbReference type="Proteomes" id="UP000470409">
    <property type="component" value="Unassembled WGS sequence"/>
</dbReference>
<evidence type="ECO:0000313" key="3">
    <source>
        <dbReference type="Proteomes" id="UP000470409"/>
    </source>
</evidence>
<comment type="caution">
    <text evidence="2">The sequence shown here is derived from an EMBL/GenBank/DDBJ whole genome shotgun (WGS) entry which is preliminary data.</text>
</comment>
<protein>
    <submittedName>
        <fullName evidence="2">DUF4145 domain-containing protein</fullName>
    </submittedName>
</protein>
<evidence type="ECO:0000313" key="2">
    <source>
        <dbReference type="EMBL" id="KAB2444961.1"/>
    </source>
</evidence>
<dbReference type="Pfam" id="PF13643">
    <property type="entry name" value="DUF4145"/>
    <property type="match status" value="1"/>
</dbReference>
<evidence type="ECO:0000259" key="1">
    <source>
        <dbReference type="Pfam" id="PF13643"/>
    </source>
</evidence>
<dbReference type="RefSeq" id="WP_151624951.1">
    <property type="nucleotide sequence ID" value="NZ_WBPG01000008.1"/>
</dbReference>
<feature type="domain" description="DUF4145" evidence="1">
    <location>
        <begin position="122"/>
        <end position="193"/>
    </location>
</feature>
<sequence length="247" mass="27718">MSNYIFQSNDKHPTLICPHCFKLSSQRWFYKIGPYFRPGQSNQIYLEDTGEVELVVEPAEKRNPFDEDNLAGIIVSTCNQCDASTYWLKSMDGDELQVYPINFSNYPQPHEDMPEHIRKTFKEAGSVMHLSLGSSAALSRLTLENLLIHLGYKKGSLNDKIGAVIADGKVSLHVAKMLDIIRTYGNSGAHSGIINLDENPEIPNFLLELINLVVEHMITLPNKVDTMFDAIPPGIKASIEKRDAVKQ</sequence>
<dbReference type="EMBL" id="WBPG01000008">
    <property type="protein sequence ID" value="KAB2444961.1"/>
    <property type="molecule type" value="Genomic_DNA"/>
</dbReference>
<gene>
    <name evidence="2" type="ORF">F8163_07190</name>
</gene>
<accession>A0A7V7SDF8</accession>
<reference evidence="2 3" key="1">
    <citation type="submission" date="2019-10" db="EMBL/GenBank/DDBJ databases">
        <title>Bacillus from the desert of Cuatro Cinegas, Coahuila.</title>
        <authorList>
            <person name="Olmedo-Alvarez G."/>
            <person name="Saldana S."/>
            <person name="Barcelo D."/>
        </authorList>
    </citation>
    <scope>NUCLEOTIDE SEQUENCE [LARGE SCALE GENOMIC DNA]</scope>
    <source>
        <strain evidence="2 3">CH155b_5T</strain>
    </source>
</reference>
<dbReference type="InterPro" id="IPR025285">
    <property type="entry name" value="DUF4145"/>
</dbReference>
<proteinExistence type="predicted"/>
<organism evidence="2 3">
    <name type="scientific">Bacillus luti</name>
    <dbReference type="NCBI Taxonomy" id="2026191"/>
    <lineage>
        <taxon>Bacteria</taxon>
        <taxon>Bacillati</taxon>
        <taxon>Bacillota</taxon>
        <taxon>Bacilli</taxon>
        <taxon>Bacillales</taxon>
        <taxon>Bacillaceae</taxon>
        <taxon>Bacillus</taxon>
        <taxon>Bacillus cereus group</taxon>
    </lineage>
</organism>
<dbReference type="AlphaFoldDB" id="A0A7V7SDF8"/>